<dbReference type="STRING" id="1776334.APZ16_02135"/>
<gene>
    <name evidence="3" type="ORF">APZ16_02135</name>
</gene>
<dbReference type="AlphaFoldDB" id="A0A147JWB3"/>
<reference evidence="3 4" key="1">
    <citation type="journal article" date="2016" name="Nat. Microbiol.">
        <title>Genomic inference of the metabolism of cosmopolitan subsurface Archaea, Hadesarchaea.</title>
        <authorList>
            <person name="Baker B.J."/>
            <person name="Saw J.H."/>
            <person name="Lind A.E."/>
            <person name="Lazar C.S."/>
            <person name="Hinrichs K.-U."/>
            <person name="Teske A.P."/>
            <person name="Ettema T.J."/>
        </authorList>
    </citation>
    <scope>NUCLEOTIDE SEQUENCE [LARGE SCALE GENOMIC DNA]</scope>
</reference>
<feature type="domain" description="DUF4213" evidence="2">
    <location>
        <begin position="15"/>
        <end position="93"/>
    </location>
</feature>
<dbReference type="Pfam" id="PF04016">
    <property type="entry name" value="DUF364"/>
    <property type="match status" value="1"/>
</dbReference>
<proteinExistence type="predicted"/>
<dbReference type="SUPFAM" id="SSF159713">
    <property type="entry name" value="Dhaf3308-like"/>
    <property type="match status" value="1"/>
</dbReference>
<evidence type="ECO:0000259" key="1">
    <source>
        <dbReference type="Pfam" id="PF04016"/>
    </source>
</evidence>
<comment type="caution">
    <text evidence="3">The sequence shown here is derived from an EMBL/GenBank/DDBJ whole genome shotgun (WGS) entry which is preliminary data.</text>
</comment>
<evidence type="ECO:0000313" key="3">
    <source>
        <dbReference type="EMBL" id="KUO40816.1"/>
    </source>
</evidence>
<dbReference type="InterPro" id="IPR025251">
    <property type="entry name" value="DUF4213"/>
</dbReference>
<organism evidence="3 4">
    <name type="scientific">Hadarchaeum yellowstonense</name>
    <dbReference type="NCBI Taxonomy" id="1776334"/>
    <lineage>
        <taxon>Archaea</taxon>
        <taxon>Methanobacteriati</taxon>
        <taxon>Candidatus Hadarchaeota</taxon>
        <taxon>Candidatus Hadarchaeia</taxon>
        <taxon>Candidatus Hadarchaeales</taxon>
        <taxon>Candidatus Hadarchaeaceae</taxon>
        <taxon>Candidatus Hadarchaeum</taxon>
    </lineage>
</organism>
<name>A0A147JWB3_HADYE</name>
<dbReference type="EMBL" id="LQMQ01000034">
    <property type="protein sequence ID" value="KUO40816.1"/>
    <property type="molecule type" value="Genomic_DNA"/>
</dbReference>
<dbReference type="Pfam" id="PF13938">
    <property type="entry name" value="DUF4213"/>
    <property type="match status" value="1"/>
</dbReference>
<feature type="domain" description="Putative heavy-metal chelation" evidence="1">
    <location>
        <begin position="111"/>
        <end position="250"/>
    </location>
</feature>
<sequence>MITDDLIDLLNKRRENLEDLTLSKVCISLCYTAVMLNNGYVGLCHTPTEDIAHAHWNRRRDFHGSRALDIAQLANSFEIVERVVGIATLNAISQHVMDSEGYSRNFGADAMAEIDVRAEDEVAVVGYIRPLVGKLRTRARRVHVFEHNPQLRGDALPDTFVDSVLPKCDVVVISGSSLANGTVDRLLELSRGARIVAFAGPTASTLPEPFFERGVKIIAGVRAKGSKVLEAVAEAKSFSVFKDLVEKYVMKVSDHRG</sequence>
<dbReference type="Proteomes" id="UP000074294">
    <property type="component" value="Unassembled WGS sequence"/>
</dbReference>
<dbReference type="Gene3D" id="3.40.50.11590">
    <property type="match status" value="1"/>
</dbReference>
<accession>A0A147JWB3</accession>
<evidence type="ECO:0008006" key="5">
    <source>
        <dbReference type="Google" id="ProtNLM"/>
    </source>
</evidence>
<protein>
    <recommendedName>
        <fullName evidence="5">Heavy-metal chelation domain-containing protein</fullName>
    </recommendedName>
</protein>
<dbReference type="InterPro" id="IPR007161">
    <property type="entry name" value="DUF364"/>
</dbReference>
<dbReference type="Gene3D" id="3.30.390.100">
    <property type="match status" value="1"/>
</dbReference>
<evidence type="ECO:0000313" key="4">
    <source>
        <dbReference type="Proteomes" id="UP000074294"/>
    </source>
</evidence>
<evidence type="ECO:0000259" key="2">
    <source>
        <dbReference type="Pfam" id="PF13938"/>
    </source>
</evidence>